<evidence type="ECO:0000256" key="4">
    <source>
        <dbReference type="ARBA" id="ARBA00022857"/>
    </source>
</evidence>
<dbReference type="GO" id="GO:0006730">
    <property type="term" value="P:one-carbon metabolic process"/>
    <property type="evidence" value="ECO:0007669"/>
    <property type="project" value="UniProtKB-KW"/>
</dbReference>
<name>A0A3B0TP61_9ZZZZ</name>
<dbReference type="PROSITE" id="PS51330">
    <property type="entry name" value="DHFR_2"/>
    <property type="match status" value="1"/>
</dbReference>
<dbReference type="GO" id="GO:0046654">
    <property type="term" value="P:tetrahydrofolate biosynthetic process"/>
    <property type="evidence" value="ECO:0007669"/>
    <property type="project" value="InterPro"/>
</dbReference>
<dbReference type="GO" id="GO:0046452">
    <property type="term" value="P:dihydrofolate metabolic process"/>
    <property type="evidence" value="ECO:0007669"/>
    <property type="project" value="TreeGrafter"/>
</dbReference>
<feature type="domain" description="DHFR" evidence="6">
    <location>
        <begin position="5"/>
        <end position="169"/>
    </location>
</feature>
<keyword evidence="4" id="KW-0521">NADP</keyword>
<dbReference type="PRINTS" id="PR00070">
    <property type="entry name" value="DHFR"/>
</dbReference>
<dbReference type="InterPro" id="IPR001796">
    <property type="entry name" value="DHFR_dom"/>
</dbReference>
<dbReference type="CDD" id="cd00209">
    <property type="entry name" value="DHFR"/>
    <property type="match status" value="1"/>
</dbReference>
<dbReference type="PANTHER" id="PTHR48069:SF3">
    <property type="entry name" value="DIHYDROFOLATE REDUCTASE"/>
    <property type="match status" value="1"/>
</dbReference>
<dbReference type="GO" id="GO:0004146">
    <property type="term" value="F:dihydrofolate reductase activity"/>
    <property type="evidence" value="ECO:0007669"/>
    <property type="project" value="UniProtKB-EC"/>
</dbReference>
<dbReference type="InterPro" id="IPR024072">
    <property type="entry name" value="DHFR-like_dom_sf"/>
</dbReference>
<keyword evidence="3" id="KW-0554">One-carbon metabolism</keyword>
<protein>
    <recommendedName>
        <fullName evidence="2">dihydrofolate reductase</fullName>
        <ecNumber evidence="2">1.5.1.3</ecNumber>
    </recommendedName>
</protein>
<evidence type="ECO:0000313" key="7">
    <source>
        <dbReference type="EMBL" id="VAW18023.1"/>
    </source>
</evidence>
<dbReference type="SUPFAM" id="SSF53597">
    <property type="entry name" value="Dihydrofolate reductase-like"/>
    <property type="match status" value="1"/>
</dbReference>
<keyword evidence="5 7" id="KW-0560">Oxidoreductase</keyword>
<dbReference type="Gene3D" id="3.40.430.10">
    <property type="entry name" value="Dihydrofolate Reductase, subunit A"/>
    <property type="match status" value="1"/>
</dbReference>
<evidence type="ECO:0000256" key="1">
    <source>
        <dbReference type="ARBA" id="ARBA00004903"/>
    </source>
</evidence>
<dbReference type="Pfam" id="PF00186">
    <property type="entry name" value="DHFR_1"/>
    <property type="match status" value="1"/>
</dbReference>
<evidence type="ECO:0000256" key="2">
    <source>
        <dbReference type="ARBA" id="ARBA00012856"/>
    </source>
</evidence>
<dbReference type="FunFam" id="3.40.430.10:FF:000001">
    <property type="entry name" value="Dihydrofolate reductase"/>
    <property type="match status" value="1"/>
</dbReference>
<dbReference type="GO" id="GO:0046655">
    <property type="term" value="P:folic acid metabolic process"/>
    <property type="evidence" value="ECO:0007669"/>
    <property type="project" value="TreeGrafter"/>
</dbReference>
<evidence type="ECO:0000259" key="6">
    <source>
        <dbReference type="PROSITE" id="PS51330"/>
    </source>
</evidence>
<reference evidence="7" key="1">
    <citation type="submission" date="2018-06" db="EMBL/GenBank/DDBJ databases">
        <authorList>
            <person name="Zhirakovskaya E."/>
        </authorList>
    </citation>
    <scope>NUCLEOTIDE SEQUENCE</scope>
</reference>
<dbReference type="AlphaFoldDB" id="A0A3B0TP61"/>
<evidence type="ECO:0000256" key="5">
    <source>
        <dbReference type="ARBA" id="ARBA00023002"/>
    </source>
</evidence>
<evidence type="ECO:0000256" key="3">
    <source>
        <dbReference type="ARBA" id="ARBA00022563"/>
    </source>
</evidence>
<dbReference type="PANTHER" id="PTHR48069">
    <property type="entry name" value="DIHYDROFOLATE REDUCTASE"/>
    <property type="match status" value="1"/>
</dbReference>
<dbReference type="EC" id="1.5.1.3" evidence="2"/>
<dbReference type="GO" id="GO:0005829">
    <property type="term" value="C:cytosol"/>
    <property type="evidence" value="ECO:0007669"/>
    <property type="project" value="TreeGrafter"/>
</dbReference>
<dbReference type="GO" id="GO:0050661">
    <property type="term" value="F:NADP binding"/>
    <property type="evidence" value="ECO:0007669"/>
    <property type="project" value="InterPro"/>
</dbReference>
<accession>A0A3B0TP61</accession>
<dbReference type="GO" id="GO:0043168">
    <property type="term" value="F:anion binding"/>
    <property type="evidence" value="ECO:0007669"/>
    <property type="project" value="UniProtKB-ARBA"/>
</dbReference>
<gene>
    <name evidence="7" type="ORF">MNBD_ALPHA12-345</name>
</gene>
<sequence>MGEIKISMIAAVARNGVIGANGKMAWYIPSDFAHFKRITMGKPMIMGRKQFESVGRALPGRTNIVVSRQKNYQPEGVVVINDFAAAIDHARSIALADGAKEVMIIGGGQIYRLGMALADRLYLSHVELDIAGDVVFPELDLALWEMDKQLPVTPDKRDQAAYSIKVYLRRADKAH</sequence>
<dbReference type="PIRSF" id="PIRSF000194">
    <property type="entry name" value="DHFR"/>
    <property type="match status" value="1"/>
</dbReference>
<comment type="pathway">
    <text evidence="1">Cofactor biosynthesis; tetrahydrofolate biosynthesis; 5,6,7,8-tetrahydrofolate from 7,8-dihydrofolate: step 1/1.</text>
</comment>
<dbReference type="EMBL" id="UOEO01000081">
    <property type="protein sequence ID" value="VAW18023.1"/>
    <property type="molecule type" value="Genomic_DNA"/>
</dbReference>
<proteinExistence type="predicted"/>
<dbReference type="InterPro" id="IPR012259">
    <property type="entry name" value="DHFR"/>
</dbReference>
<organism evidence="7">
    <name type="scientific">hydrothermal vent metagenome</name>
    <dbReference type="NCBI Taxonomy" id="652676"/>
    <lineage>
        <taxon>unclassified sequences</taxon>
        <taxon>metagenomes</taxon>
        <taxon>ecological metagenomes</taxon>
    </lineage>
</organism>